<comment type="similarity">
    <text evidence="1">Belongs to the metallothionein superfamily. Type 15 family.</text>
</comment>
<dbReference type="PROSITE" id="PS51257">
    <property type="entry name" value="PROKAR_LIPOPROTEIN"/>
    <property type="match status" value="1"/>
</dbReference>
<name>A0AA88AFZ5_FICCA</name>
<proteinExistence type="inferred from homology"/>
<keyword evidence="5" id="KW-1185">Reference proteome</keyword>
<evidence type="ECO:0000313" key="5">
    <source>
        <dbReference type="Proteomes" id="UP001187192"/>
    </source>
</evidence>
<evidence type="ECO:0000256" key="2">
    <source>
        <dbReference type="ARBA" id="ARBA00022723"/>
    </source>
</evidence>
<dbReference type="Pfam" id="PF02068">
    <property type="entry name" value="Metallothio_PEC"/>
    <property type="match status" value="1"/>
</dbReference>
<evidence type="ECO:0000313" key="4">
    <source>
        <dbReference type="EMBL" id="GMN50107.1"/>
    </source>
</evidence>
<dbReference type="AlphaFoldDB" id="A0AA88AFZ5"/>
<comment type="caution">
    <text evidence="4">The sequence shown here is derived from an EMBL/GenBank/DDBJ whole genome shotgun (WGS) entry which is preliminary data.</text>
</comment>
<dbReference type="PRINTS" id="PR00877">
    <property type="entry name" value="MTPLANTPEC"/>
</dbReference>
<gene>
    <name evidence="4" type="ORF">TIFTF001_019271</name>
</gene>
<dbReference type="PANTHER" id="PTHR48198">
    <property type="entry name" value="EC PROTEIN HOMOLOG"/>
    <property type="match status" value="1"/>
</dbReference>
<dbReference type="Gramene" id="FCD_00000078-RA">
    <property type="protein sequence ID" value="FCD_00000078-RA:cds"/>
    <property type="gene ID" value="FCD_00000078"/>
</dbReference>
<sequence length="92" mass="9019">MTDRSSTGVVGVCDDKCGCTVPCPGGVACRCTKRSSETTSGGGGGTEEHKKCSCGSHCGCNPCTCGVRVVTPGVGKAYCKCAPGCSCVSCAA</sequence>
<keyword evidence="3" id="KW-0480">Metal-thiolate cluster</keyword>
<dbReference type="PANTHER" id="PTHR48198:SF1">
    <property type="entry name" value="METALLOTHIONEIN-LIKE PROTEIN 4A-RELATED"/>
    <property type="match status" value="1"/>
</dbReference>
<reference evidence="4" key="1">
    <citation type="submission" date="2023-07" db="EMBL/GenBank/DDBJ databases">
        <title>draft genome sequence of fig (Ficus carica).</title>
        <authorList>
            <person name="Takahashi T."/>
            <person name="Nishimura K."/>
        </authorList>
    </citation>
    <scope>NUCLEOTIDE SEQUENCE</scope>
</reference>
<keyword evidence="2" id="KW-0479">Metal-binding</keyword>
<evidence type="ECO:0000256" key="1">
    <source>
        <dbReference type="ARBA" id="ARBA00005802"/>
    </source>
</evidence>
<dbReference type="EMBL" id="BTGU01000033">
    <property type="protein sequence ID" value="GMN50107.1"/>
    <property type="molecule type" value="Genomic_DNA"/>
</dbReference>
<dbReference type="GO" id="GO:0008270">
    <property type="term" value="F:zinc ion binding"/>
    <property type="evidence" value="ECO:0007669"/>
    <property type="project" value="InterPro"/>
</dbReference>
<dbReference type="InterPro" id="IPR000316">
    <property type="entry name" value="Metallthion_15"/>
</dbReference>
<dbReference type="Proteomes" id="UP001187192">
    <property type="component" value="Unassembled WGS sequence"/>
</dbReference>
<protein>
    <submittedName>
        <fullName evidence="4">Uncharacterized protein</fullName>
    </submittedName>
</protein>
<accession>A0AA88AFZ5</accession>
<organism evidence="4 5">
    <name type="scientific">Ficus carica</name>
    <name type="common">Common fig</name>
    <dbReference type="NCBI Taxonomy" id="3494"/>
    <lineage>
        <taxon>Eukaryota</taxon>
        <taxon>Viridiplantae</taxon>
        <taxon>Streptophyta</taxon>
        <taxon>Embryophyta</taxon>
        <taxon>Tracheophyta</taxon>
        <taxon>Spermatophyta</taxon>
        <taxon>Magnoliopsida</taxon>
        <taxon>eudicotyledons</taxon>
        <taxon>Gunneridae</taxon>
        <taxon>Pentapetalae</taxon>
        <taxon>rosids</taxon>
        <taxon>fabids</taxon>
        <taxon>Rosales</taxon>
        <taxon>Moraceae</taxon>
        <taxon>Ficeae</taxon>
        <taxon>Ficus</taxon>
    </lineage>
</organism>
<evidence type="ECO:0000256" key="3">
    <source>
        <dbReference type="ARBA" id="ARBA00022851"/>
    </source>
</evidence>